<reference evidence="2" key="1">
    <citation type="submission" date="2020-03" db="EMBL/GenBank/DDBJ databases">
        <title>Hybrid Assembly of Korean Phytophthora infestans isolates.</title>
        <authorList>
            <person name="Prokchorchik M."/>
            <person name="Lee Y."/>
            <person name="Seo J."/>
            <person name="Cho J.-H."/>
            <person name="Park Y.-E."/>
            <person name="Jang D.-C."/>
            <person name="Im J.-S."/>
            <person name="Choi J.-G."/>
            <person name="Park H.-J."/>
            <person name="Lee G.-B."/>
            <person name="Lee Y.-G."/>
            <person name="Hong S.-Y."/>
            <person name="Cho K."/>
            <person name="Sohn K.H."/>
        </authorList>
    </citation>
    <scope>NUCLEOTIDE SEQUENCE</scope>
    <source>
        <strain evidence="2">KR_2_A2</strain>
    </source>
</reference>
<name>A0A8S9URB3_PHYIN</name>
<feature type="region of interest" description="Disordered" evidence="1">
    <location>
        <begin position="1"/>
        <end position="72"/>
    </location>
</feature>
<feature type="compositionally biased region" description="Basic and acidic residues" evidence="1">
    <location>
        <begin position="18"/>
        <end position="38"/>
    </location>
</feature>
<protein>
    <recommendedName>
        <fullName evidence="4">Retrotransposon gag domain-containing protein</fullName>
    </recommendedName>
</protein>
<evidence type="ECO:0000256" key="1">
    <source>
        <dbReference type="SAM" id="MobiDB-lite"/>
    </source>
</evidence>
<comment type="caution">
    <text evidence="2">The sequence shown here is derived from an EMBL/GenBank/DDBJ whole genome shotgun (WGS) entry which is preliminary data.</text>
</comment>
<feature type="compositionally biased region" description="Basic and acidic residues" evidence="1">
    <location>
        <begin position="1"/>
        <end position="11"/>
    </location>
</feature>
<feature type="compositionally biased region" description="Basic and acidic residues" evidence="1">
    <location>
        <begin position="57"/>
        <end position="72"/>
    </location>
</feature>
<gene>
    <name evidence="2" type="ORF">GN958_ATG07486</name>
</gene>
<dbReference type="EMBL" id="JAACNO010001043">
    <property type="protein sequence ID" value="KAF4143321.1"/>
    <property type="molecule type" value="Genomic_DNA"/>
</dbReference>
<accession>A0A8S9URB3</accession>
<evidence type="ECO:0008006" key="4">
    <source>
        <dbReference type="Google" id="ProtNLM"/>
    </source>
</evidence>
<organism evidence="2 3">
    <name type="scientific">Phytophthora infestans</name>
    <name type="common">Potato late blight agent</name>
    <name type="synonym">Botrytis infestans</name>
    <dbReference type="NCBI Taxonomy" id="4787"/>
    <lineage>
        <taxon>Eukaryota</taxon>
        <taxon>Sar</taxon>
        <taxon>Stramenopiles</taxon>
        <taxon>Oomycota</taxon>
        <taxon>Peronosporomycetes</taxon>
        <taxon>Peronosporales</taxon>
        <taxon>Peronosporaceae</taxon>
        <taxon>Phytophthora</taxon>
    </lineage>
</organism>
<evidence type="ECO:0000313" key="2">
    <source>
        <dbReference type="EMBL" id="KAF4143321.1"/>
    </source>
</evidence>
<proteinExistence type="predicted"/>
<dbReference type="Proteomes" id="UP000704712">
    <property type="component" value="Unassembled WGS sequence"/>
</dbReference>
<dbReference type="AlphaFoldDB" id="A0A8S9URB3"/>
<feature type="compositionally biased region" description="Low complexity" evidence="1">
    <location>
        <begin position="39"/>
        <end position="52"/>
    </location>
</feature>
<evidence type="ECO:0000313" key="3">
    <source>
        <dbReference type="Proteomes" id="UP000704712"/>
    </source>
</evidence>
<sequence>MEDQDQGERQQRPFPTRPDSRAYHSPTDEEHKQGDPSRRQSSPRPSHRGSQGQRVTLSHDGDDSRRSRHDDEPRYDRIFKSFKIEPFTGRVAPNAFDAGAAAWFEGFKLQLRTEELIHNVYLTEPGKNALRMRNLSGDARDWYIANQEELLQLGLETLGLRLKREFGSRLSTLQVCRLVASERKRPAESYRKFSVAYAQWQLRLHETSRKPGRLTTLL</sequence>